<accession>A0ACC1MBU1</accession>
<comment type="caution">
    <text evidence="1">The sequence shown here is derived from an EMBL/GenBank/DDBJ whole genome shotgun (WGS) entry which is preliminary data.</text>
</comment>
<keyword evidence="2" id="KW-1185">Reference proteome</keyword>
<gene>
    <name evidence="1" type="ORF">NQ176_g11139</name>
</gene>
<evidence type="ECO:0000313" key="2">
    <source>
        <dbReference type="Proteomes" id="UP001143910"/>
    </source>
</evidence>
<dbReference type="EMBL" id="JANJQO010003505">
    <property type="protein sequence ID" value="KAJ2959079.1"/>
    <property type="molecule type" value="Genomic_DNA"/>
</dbReference>
<name>A0ACC1MBU1_9HYPO</name>
<sequence length="99" mass="10257">MKASIIFSGVLAGVAFAFPAATDTQASSFMKNPDAINKYSEALNDVSSGALQQRAPGDYLLGGGLTGVVNALEPLIKNKDLFEKPTGFPADVKPVVNGN</sequence>
<reference evidence="1" key="1">
    <citation type="submission" date="2022-08" db="EMBL/GenBank/DDBJ databases">
        <title>Genome Sequence of Lecanicillium fungicola.</title>
        <authorList>
            <person name="Buettner E."/>
        </authorList>
    </citation>
    <scope>NUCLEOTIDE SEQUENCE</scope>
    <source>
        <strain evidence="1">Babe33</strain>
    </source>
</reference>
<dbReference type="Proteomes" id="UP001143910">
    <property type="component" value="Unassembled WGS sequence"/>
</dbReference>
<protein>
    <submittedName>
        <fullName evidence="1">Uncharacterized protein</fullName>
    </submittedName>
</protein>
<proteinExistence type="predicted"/>
<evidence type="ECO:0000313" key="1">
    <source>
        <dbReference type="EMBL" id="KAJ2959079.1"/>
    </source>
</evidence>
<organism evidence="1 2">
    <name type="scientific">Zarea fungicola</name>
    <dbReference type="NCBI Taxonomy" id="93591"/>
    <lineage>
        <taxon>Eukaryota</taxon>
        <taxon>Fungi</taxon>
        <taxon>Dikarya</taxon>
        <taxon>Ascomycota</taxon>
        <taxon>Pezizomycotina</taxon>
        <taxon>Sordariomycetes</taxon>
        <taxon>Hypocreomycetidae</taxon>
        <taxon>Hypocreales</taxon>
        <taxon>Cordycipitaceae</taxon>
        <taxon>Zarea</taxon>
    </lineage>
</organism>